<dbReference type="InterPro" id="IPR050300">
    <property type="entry name" value="GDXG_lipolytic_enzyme"/>
</dbReference>
<dbReference type="InterPro" id="IPR013094">
    <property type="entry name" value="AB_hydrolase_3"/>
</dbReference>
<accession>A0ABZ2W8T6</accession>
<evidence type="ECO:0000313" key="4">
    <source>
        <dbReference type="Proteomes" id="UP001468345"/>
    </source>
</evidence>
<dbReference type="PANTHER" id="PTHR48081">
    <property type="entry name" value="AB HYDROLASE SUPERFAMILY PROTEIN C4A8.06C"/>
    <property type="match status" value="1"/>
</dbReference>
<name>A0ABZ2W8T6_9STAP</name>
<protein>
    <submittedName>
        <fullName evidence="3">Alpha/beta hydrolase</fullName>
    </submittedName>
</protein>
<evidence type="ECO:0000259" key="2">
    <source>
        <dbReference type="Pfam" id="PF07859"/>
    </source>
</evidence>
<sequence length="326" mass="37374">MVLKKITALTSTILTTSYIYVKVKEKRSYKSFLCEMMLRVNRVKRAFLTVEGAQRALNEVEQDTKALYQGIQYQFQNNVEKTFYQNVTTYVVNDKSQNQQAVILYLHGGAWFQNPLDHHFAYIDMLANHFDAKVIMPIYPKVPHATYQDTFDLLVEIYDELSETIQPEKQLTIMGDSAGGQIALSFAQLLKYKRLAQPQHIVLLSPVLDATFSNPEAPKYERIDPMLGIEGSKYFLKLWAGDLPLDDWKVSPINGDLTGLGHITISVGTKETLYPDAVKLSDLLNKQNIVHKFLPGYNLFHIYQVFPIPERQQVLLKLKQIIKAEQ</sequence>
<organism evidence="3 4">
    <name type="scientific">Staphylococcus casei</name>
    <dbReference type="NCBI Taxonomy" id="201828"/>
    <lineage>
        <taxon>Bacteria</taxon>
        <taxon>Bacillati</taxon>
        <taxon>Bacillota</taxon>
        <taxon>Bacilli</taxon>
        <taxon>Bacillales</taxon>
        <taxon>Staphylococcaceae</taxon>
        <taxon>Staphylococcus</taxon>
    </lineage>
</organism>
<feature type="domain" description="Alpha/beta hydrolase fold-3" evidence="2">
    <location>
        <begin position="103"/>
        <end position="297"/>
    </location>
</feature>
<dbReference type="Proteomes" id="UP001468345">
    <property type="component" value="Chromosome"/>
</dbReference>
<dbReference type="RefSeq" id="WP_107550419.1">
    <property type="nucleotide sequence ID" value="NZ_CP133006.1"/>
</dbReference>
<keyword evidence="1 3" id="KW-0378">Hydrolase</keyword>
<reference evidence="3 4" key="1">
    <citation type="journal article" date="2024" name="ISME J.">
        <title>Staphylococcus epidermidis bacteriocin A37 kills natural competitors with a unique mechanism of action.</title>
        <authorList>
            <person name="Puls J.S."/>
            <person name="Winnerling B."/>
            <person name="Power J.J."/>
            <person name="Kruger A.M."/>
            <person name="Brajtenbach D."/>
            <person name="Johnson M."/>
            <person name="Bilici K."/>
            <person name="Camus L."/>
            <person name="Fliesswasser T."/>
            <person name="Schneider T."/>
            <person name="Sahl H.G."/>
            <person name="Ghosal D."/>
            <person name="Kubitscheck U."/>
            <person name="Heilbronner S."/>
            <person name="Grein F."/>
        </authorList>
    </citation>
    <scope>NUCLEOTIDE SEQUENCE [LARGE SCALE GENOMIC DNA]</scope>
    <source>
        <strain evidence="3 4">SCK7</strain>
    </source>
</reference>
<dbReference type="Pfam" id="PF07859">
    <property type="entry name" value="Abhydrolase_3"/>
    <property type="match status" value="1"/>
</dbReference>
<gene>
    <name evidence="3" type="ORF">SHJJP9002_000355</name>
</gene>
<proteinExistence type="predicted"/>
<keyword evidence="4" id="KW-1185">Reference proteome</keyword>
<dbReference type="GO" id="GO:0016787">
    <property type="term" value="F:hydrolase activity"/>
    <property type="evidence" value="ECO:0007669"/>
    <property type="project" value="UniProtKB-KW"/>
</dbReference>
<dbReference type="Gene3D" id="3.40.50.1820">
    <property type="entry name" value="alpha/beta hydrolase"/>
    <property type="match status" value="1"/>
</dbReference>
<dbReference type="EMBL" id="CP133006">
    <property type="protein sequence ID" value="WZG08477.1"/>
    <property type="molecule type" value="Genomic_DNA"/>
</dbReference>
<dbReference type="InterPro" id="IPR029058">
    <property type="entry name" value="AB_hydrolase_fold"/>
</dbReference>
<evidence type="ECO:0000256" key="1">
    <source>
        <dbReference type="ARBA" id="ARBA00022801"/>
    </source>
</evidence>
<evidence type="ECO:0000313" key="3">
    <source>
        <dbReference type="EMBL" id="WZG08477.1"/>
    </source>
</evidence>
<dbReference type="PANTHER" id="PTHR48081:SF8">
    <property type="entry name" value="ALPHA_BETA HYDROLASE FOLD-3 DOMAIN-CONTAINING PROTEIN-RELATED"/>
    <property type="match status" value="1"/>
</dbReference>
<dbReference type="SUPFAM" id="SSF53474">
    <property type="entry name" value="alpha/beta-Hydrolases"/>
    <property type="match status" value="1"/>
</dbReference>